<evidence type="ECO:0000313" key="1">
    <source>
        <dbReference type="EMBL" id="KAI8007148.1"/>
    </source>
</evidence>
<comment type="caution">
    <text evidence="1">The sequence shown here is derived from an EMBL/GenBank/DDBJ whole genome shotgun (WGS) entry which is preliminary data.</text>
</comment>
<dbReference type="Proteomes" id="UP001060215">
    <property type="component" value="Chromosome 7"/>
</dbReference>
<evidence type="ECO:0000313" key="2">
    <source>
        <dbReference type="Proteomes" id="UP001060215"/>
    </source>
</evidence>
<proteinExistence type="predicted"/>
<organism evidence="1 2">
    <name type="scientific">Camellia lanceoleosa</name>
    <dbReference type="NCBI Taxonomy" id="1840588"/>
    <lineage>
        <taxon>Eukaryota</taxon>
        <taxon>Viridiplantae</taxon>
        <taxon>Streptophyta</taxon>
        <taxon>Embryophyta</taxon>
        <taxon>Tracheophyta</taxon>
        <taxon>Spermatophyta</taxon>
        <taxon>Magnoliopsida</taxon>
        <taxon>eudicotyledons</taxon>
        <taxon>Gunneridae</taxon>
        <taxon>Pentapetalae</taxon>
        <taxon>asterids</taxon>
        <taxon>Ericales</taxon>
        <taxon>Theaceae</taxon>
        <taxon>Camellia</taxon>
    </lineage>
</organism>
<gene>
    <name evidence="1" type="ORF">LOK49_LG07G00185</name>
</gene>
<accession>A0ACC0H2P0</accession>
<dbReference type="EMBL" id="CM045764">
    <property type="protein sequence ID" value="KAI8007148.1"/>
    <property type="molecule type" value="Genomic_DNA"/>
</dbReference>
<reference evidence="1 2" key="1">
    <citation type="journal article" date="2022" name="Plant J.">
        <title>Chromosome-level genome of Camellia lanceoleosa provides a valuable resource for understanding genome evolution and self-incompatibility.</title>
        <authorList>
            <person name="Gong W."/>
            <person name="Xiao S."/>
            <person name="Wang L."/>
            <person name="Liao Z."/>
            <person name="Chang Y."/>
            <person name="Mo W."/>
            <person name="Hu G."/>
            <person name="Li W."/>
            <person name="Zhao G."/>
            <person name="Zhu H."/>
            <person name="Hu X."/>
            <person name="Ji K."/>
            <person name="Xiang X."/>
            <person name="Song Q."/>
            <person name="Yuan D."/>
            <person name="Jin S."/>
            <person name="Zhang L."/>
        </authorList>
    </citation>
    <scope>NUCLEOTIDE SEQUENCE [LARGE SCALE GENOMIC DNA]</scope>
    <source>
        <strain evidence="1">SQ_2022a</strain>
    </source>
</reference>
<keyword evidence="2" id="KW-1185">Reference proteome</keyword>
<name>A0ACC0H2P0_9ERIC</name>
<protein>
    <submittedName>
        <fullName evidence="1">Uncharacterized protein</fullName>
    </submittedName>
</protein>
<sequence>MYRIHELLGVLLCNNSISQSIQQEHALIRSHASFTSCSPSVAVQANKLPPKTISAEDELNTTHMAMVLAKLPPYQVKVTSYCTTTPAMTMNFVGSFCRFYSSTKSLNIDLSDEERKRRFIQQVCFTKMPFCVLSIQVISMVISISICPSRLLYRRRQRGFLELDLILGKWVEDHINSMDENGIKSLVDVLDLWLTDQEQPPKTINTNSVFSALREKVLNNLKNHAAPETRATPRQPWLRGWDDFKKGRSNLWREESENEDHDEDMVVDATKQGDEVARALVAADALGKASLSTTSPFLLT</sequence>